<keyword evidence="14" id="KW-0807">Transducer</keyword>
<dbReference type="InterPro" id="IPR001879">
    <property type="entry name" value="GPCR_2_extracellular_dom"/>
</dbReference>
<dbReference type="PROSITE" id="PS50027">
    <property type="entry name" value="EGF_LAM_2"/>
    <property type="match status" value="1"/>
</dbReference>
<evidence type="ECO:0000256" key="9">
    <source>
        <dbReference type="ARBA" id="ARBA00023040"/>
    </source>
</evidence>
<evidence type="ECO:0000259" key="25">
    <source>
        <dbReference type="PROSITE" id="PS50261"/>
    </source>
</evidence>
<feature type="domain" description="G-protein coupled receptors family 2 profile 2" evidence="25">
    <location>
        <begin position="1097"/>
        <end position="1338"/>
    </location>
</feature>
<evidence type="ECO:0000256" key="8">
    <source>
        <dbReference type="ARBA" id="ARBA00022989"/>
    </source>
</evidence>
<dbReference type="Pfam" id="PF16489">
    <property type="entry name" value="GAIN"/>
    <property type="match status" value="1"/>
</dbReference>
<feature type="domain" description="EGF-like" evidence="21">
    <location>
        <begin position="290"/>
        <end position="326"/>
    </location>
</feature>
<dbReference type="CDD" id="cd00110">
    <property type="entry name" value="LamG"/>
    <property type="match status" value="2"/>
</dbReference>
<evidence type="ECO:0000259" key="23">
    <source>
        <dbReference type="PROSITE" id="PS50221"/>
    </source>
</evidence>
<dbReference type="InterPro" id="IPR057244">
    <property type="entry name" value="GAIN_B"/>
</dbReference>
<dbReference type="InterPro" id="IPR000832">
    <property type="entry name" value="GPCR_2_secretin-like"/>
</dbReference>
<evidence type="ECO:0000256" key="10">
    <source>
        <dbReference type="ARBA" id="ARBA00023136"/>
    </source>
</evidence>
<dbReference type="SUPFAM" id="SSF57196">
    <property type="entry name" value="EGF/Laminin"/>
    <property type="match status" value="3"/>
</dbReference>
<evidence type="ECO:0000256" key="13">
    <source>
        <dbReference type="ARBA" id="ARBA00023180"/>
    </source>
</evidence>
<dbReference type="PROSITE" id="PS50026">
    <property type="entry name" value="EGF_3"/>
    <property type="match status" value="4"/>
</dbReference>
<dbReference type="Pfam" id="PF00002">
    <property type="entry name" value="7tm_2"/>
    <property type="match status" value="1"/>
</dbReference>
<evidence type="ECO:0000259" key="24">
    <source>
        <dbReference type="PROSITE" id="PS50227"/>
    </source>
</evidence>
<evidence type="ECO:0000256" key="15">
    <source>
        <dbReference type="ARBA" id="ARBA00023292"/>
    </source>
</evidence>
<feature type="domain" description="EGF-like" evidence="21">
    <location>
        <begin position="537"/>
        <end position="577"/>
    </location>
</feature>
<keyword evidence="2" id="KW-0217">Developmental protein</keyword>
<dbReference type="GO" id="GO:0048513">
    <property type="term" value="P:animal organ development"/>
    <property type="evidence" value="ECO:0007669"/>
    <property type="project" value="UniProtKB-ARBA"/>
</dbReference>
<keyword evidence="11 16" id="KW-1015">Disulfide bond</keyword>
<dbReference type="Proteomes" id="UP000887116">
    <property type="component" value="Unassembled WGS sequence"/>
</dbReference>
<accession>A0A8X6IDK5</accession>
<dbReference type="Gene3D" id="4.10.1240.10">
    <property type="entry name" value="GPCR, family 2, extracellular hormone receptor domain"/>
    <property type="match status" value="1"/>
</dbReference>
<feature type="domain" description="GAIN-B" evidence="23">
    <location>
        <begin position="917"/>
        <end position="1088"/>
    </location>
</feature>
<dbReference type="PRINTS" id="PR00249">
    <property type="entry name" value="GPCRSECRETIN"/>
</dbReference>
<feature type="transmembrane region" description="Helical" evidence="19">
    <location>
        <begin position="1134"/>
        <end position="1151"/>
    </location>
</feature>
<dbReference type="GO" id="GO:0007155">
    <property type="term" value="P:cell adhesion"/>
    <property type="evidence" value="ECO:0007669"/>
    <property type="project" value="UniProtKB-ARBA"/>
</dbReference>
<dbReference type="GO" id="GO:0007189">
    <property type="term" value="P:adenylate cyclase-activating G protein-coupled receptor signaling pathway"/>
    <property type="evidence" value="ECO:0007669"/>
    <property type="project" value="TreeGrafter"/>
</dbReference>
<evidence type="ECO:0000259" key="22">
    <source>
        <dbReference type="PROSITE" id="PS50027"/>
    </source>
</evidence>
<dbReference type="InterPro" id="IPR000203">
    <property type="entry name" value="GPS"/>
</dbReference>
<dbReference type="PROSITE" id="PS01248">
    <property type="entry name" value="EGF_LAM_1"/>
    <property type="match status" value="1"/>
</dbReference>
<evidence type="ECO:0000256" key="4">
    <source>
        <dbReference type="ARBA" id="ARBA00022536"/>
    </source>
</evidence>
<keyword evidence="6" id="KW-0732">Signal</keyword>
<protein>
    <submittedName>
        <fullName evidence="26">Protocadherin-like wing polarity protein stan</fullName>
    </submittedName>
</protein>
<organism evidence="26 27">
    <name type="scientific">Trichonephila clavata</name>
    <name type="common">Joro spider</name>
    <name type="synonym">Nephila clavata</name>
    <dbReference type="NCBI Taxonomy" id="2740835"/>
    <lineage>
        <taxon>Eukaryota</taxon>
        <taxon>Metazoa</taxon>
        <taxon>Ecdysozoa</taxon>
        <taxon>Arthropoda</taxon>
        <taxon>Chelicerata</taxon>
        <taxon>Arachnida</taxon>
        <taxon>Araneae</taxon>
        <taxon>Araneomorphae</taxon>
        <taxon>Entelegynae</taxon>
        <taxon>Araneoidea</taxon>
        <taxon>Nephilidae</taxon>
        <taxon>Trichonephila</taxon>
    </lineage>
</organism>
<keyword evidence="13" id="KW-0325">Glycoprotein</keyword>
<dbReference type="InterPro" id="IPR002049">
    <property type="entry name" value="LE_dom"/>
</dbReference>
<dbReference type="CDD" id="cd00054">
    <property type="entry name" value="EGF_CA"/>
    <property type="match status" value="3"/>
</dbReference>
<evidence type="ECO:0000256" key="17">
    <source>
        <dbReference type="PROSITE-ProRule" id="PRU00460"/>
    </source>
</evidence>
<keyword evidence="27" id="KW-1185">Reference proteome</keyword>
<dbReference type="SUPFAM" id="SSF49899">
    <property type="entry name" value="Concanavalin A-like lectins/glucanases"/>
    <property type="match status" value="2"/>
</dbReference>
<feature type="region of interest" description="Disordered" evidence="18">
    <location>
        <begin position="1402"/>
        <end position="1422"/>
    </location>
</feature>
<dbReference type="Gene3D" id="1.20.1070.10">
    <property type="entry name" value="Rhodopsin 7-helix transmembrane proteins"/>
    <property type="match status" value="1"/>
</dbReference>
<evidence type="ECO:0000256" key="1">
    <source>
        <dbReference type="ARBA" id="ARBA00004651"/>
    </source>
</evidence>
<dbReference type="FunFam" id="2.60.120.200:FF:000173">
    <property type="entry name" value="Cadherin EGF LAG seven-pass G-type receptor"/>
    <property type="match status" value="1"/>
</dbReference>
<dbReference type="GO" id="GO:0005509">
    <property type="term" value="F:calcium ion binding"/>
    <property type="evidence" value="ECO:0007669"/>
    <property type="project" value="InterPro"/>
</dbReference>
<feature type="domain" description="Laminin EGF-like" evidence="22">
    <location>
        <begin position="634"/>
        <end position="681"/>
    </location>
</feature>
<keyword evidence="15 17" id="KW-0424">Laminin EGF-like domain</keyword>
<evidence type="ECO:0000256" key="18">
    <source>
        <dbReference type="SAM" id="MobiDB-lite"/>
    </source>
</evidence>
<dbReference type="Gene3D" id="2.60.120.200">
    <property type="match status" value="2"/>
</dbReference>
<dbReference type="Gene3D" id="2.60.220.50">
    <property type="match status" value="1"/>
</dbReference>
<dbReference type="SMART" id="SM00179">
    <property type="entry name" value="EGF_CA"/>
    <property type="match status" value="3"/>
</dbReference>
<dbReference type="OrthoDB" id="6431996at2759"/>
<feature type="disulfide bond" evidence="17">
    <location>
        <begin position="655"/>
        <end position="664"/>
    </location>
</feature>
<feature type="disulfide bond" evidence="16">
    <location>
        <begin position="36"/>
        <end position="45"/>
    </location>
</feature>
<name>A0A8X6IDK5_TRICU</name>
<dbReference type="EMBL" id="BMAO01005633">
    <property type="protein sequence ID" value="GFR02745.1"/>
    <property type="molecule type" value="Genomic_DNA"/>
</dbReference>
<evidence type="ECO:0000256" key="6">
    <source>
        <dbReference type="ARBA" id="ARBA00022729"/>
    </source>
</evidence>
<keyword evidence="4 16" id="KW-0245">EGF-like domain</keyword>
<keyword evidence="5 19" id="KW-0812">Transmembrane</keyword>
<dbReference type="InterPro" id="IPR000742">
    <property type="entry name" value="EGF"/>
</dbReference>
<dbReference type="FunFam" id="1.20.1070.10:FF:000202">
    <property type="entry name" value="Cadherin EGF LAG seven-pass G-type receptor"/>
    <property type="match status" value="1"/>
</dbReference>
<dbReference type="Gene3D" id="2.10.25.10">
    <property type="entry name" value="Laminin"/>
    <property type="match status" value="5"/>
</dbReference>
<feature type="domain" description="Laminin G" evidence="20">
    <location>
        <begin position="89"/>
        <end position="287"/>
    </location>
</feature>
<feature type="region of interest" description="Disordered" evidence="18">
    <location>
        <begin position="1483"/>
        <end position="1502"/>
    </location>
</feature>
<feature type="disulfide bond" evidence="16">
    <location>
        <begin position="316"/>
        <end position="325"/>
    </location>
</feature>
<dbReference type="SMART" id="SM00180">
    <property type="entry name" value="EGF_Lam"/>
    <property type="match status" value="1"/>
</dbReference>
<evidence type="ECO:0000256" key="7">
    <source>
        <dbReference type="ARBA" id="ARBA00022737"/>
    </source>
</evidence>
<dbReference type="InterPro" id="IPR001791">
    <property type="entry name" value="Laminin_G"/>
</dbReference>
<dbReference type="InterPro" id="IPR017981">
    <property type="entry name" value="GPCR_2-like_7TM"/>
</dbReference>
<feature type="domain" description="Laminin G" evidence="20">
    <location>
        <begin position="330"/>
        <end position="495"/>
    </location>
</feature>
<feature type="transmembrane region" description="Helical" evidence="19">
    <location>
        <begin position="1286"/>
        <end position="1308"/>
    </location>
</feature>
<evidence type="ECO:0000259" key="21">
    <source>
        <dbReference type="PROSITE" id="PS50026"/>
    </source>
</evidence>
<evidence type="ECO:0000256" key="12">
    <source>
        <dbReference type="ARBA" id="ARBA00023170"/>
    </source>
</evidence>
<dbReference type="InterPro" id="IPR013320">
    <property type="entry name" value="ConA-like_dom_sf"/>
</dbReference>
<dbReference type="InterPro" id="IPR032471">
    <property type="entry name" value="AGRL2-4_GAIN_subdom_A"/>
</dbReference>
<feature type="transmembrane region" description="Helical" evidence="19">
    <location>
        <begin position="1205"/>
        <end position="1225"/>
    </location>
</feature>
<dbReference type="FunFam" id="2.10.25.10:FF:000011">
    <property type="entry name" value="Cadherin EGF LAG seven-pass G-type receptor"/>
    <property type="match status" value="1"/>
</dbReference>
<dbReference type="GO" id="GO:0005886">
    <property type="term" value="C:plasma membrane"/>
    <property type="evidence" value="ECO:0007669"/>
    <property type="project" value="UniProtKB-SubCell"/>
</dbReference>
<dbReference type="PRINTS" id="PR00011">
    <property type="entry name" value="EGFLAMININ"/>
</dbReference>
<dbReference type="FunFam" id="2.10.25.10:FF:000109">
    <property type="entry name" value="Notch homolog 4, [Drosophila]"/>
    <property type="match status" value="1"/>
</dbReference>
<dbReference type="PANTHER" id="PTHR12011:SF471">
    <property type="entry name" value="G-PROTEIN COUPLED RECEPTORS FAMILY 2 PROFILE 2 DOMAIN-CONTAINING PROTEIN"/>
    <property type="match status" value="1"/>
</dbReference>
<dbReference type="SMART" id="SM00008">
    <property type="entry name" value="HormR"/>
    <property type="match status" value="1"/>
</dbReference>
<sequence length="1841" mass="206324">MNHKYECDTEVNLCYSSPCLHGGSCMRREGGFSCICPHGYTGQKCEVDLSNGSCSPGICHGSSQCANKNSAIICKNCSFEAWSTEMCQLKTRNFDRGTYLTFPALRQRHRLSISIKFATQERHALLLYNGRYNDEHDFISLEIINAQLVFSFSLGGQVSQVPTFVSGGVSDGQWHAAEVNYFNRSAVLSVDDCDVGISLKYGKHLRNYLCANITTQQLEKRCSDFIQTCYRFLDLTGPLQIGGLPALQSDFQVENKHFVGCIQDLYVDNQLVDLNSYVANNGTRTGCPQKIGFCHSSPCKNGGTCFDGWGSFYCTCPTGFIAKDCSGGVEISKHFMGDGFIVFLPHLHPIQLPWVQRVSFRTHHDHGLLLQIQLGHNSLIIVDIVDGYIRYIFNNQDLVLSDVTVNDGKWHTAEATWFPNWLLLSLDYGQYVVKKVIKANIRGMYIGKVSVGGVENPDDEGKIAFFIGCIQDVKIGTSQGTWLRPMVEVNVRDGCFFPNQCASNPYPSNSKCIDHWGNYSCKCLDGHFGKQCLSVCELNPCSESSTCETVAPNVILPTSKKSYHCQCDAQHTGEYCETRLDLPCPSNWWGYPICGPCQCNIQKGYSMDCNKRTGECSCEDNHFQPRDSPICYSCDCYSIGSYGNGCDPMSGQCHCRPGVIGRRCDSCSNPYAEVTLRGCEVVYDSCPRAYSRGIWWPRTLFDEVVEQDCPEGSIGRAHRFCSEKKGWGEPDLFGCTSQSFVGLADQLGNLKKGLNTSLVVEYAQQLQIALNQTYPLYGKDVLIFSLLFQNIIQHEKQKAGLDLSHRQDRYFIKNLIQAANAVLDPIYLDHWNQIAASTGRGIEMILDSFEEYLQVLIRHFADTFTRPFELNEKNIVFGVDTVSSTDVWISSSIENETRYLEVSPFVEFSVRDGEETPFVIFPKYNNYPIRENFEKNSAEIILPFGSLGIKKFDDVSNTQSGSLKDVAVLGYVIYSTIGQLLPPMFDETISYHGIPLGVNSPVLTAVVRAINTSENFLGPIPSPRLRFKVFNSTGTSPQCVFWSRYEERGHWSGEGCDVEWHIPGSESIHCRCNHLSSFAVLMEKNPNEFVPSETLVQSVISYLAITTSLILLAFTFFVFCLLRGSQTNSNTIHICLVCCIFAAELIFLIALKSRHSLVFQQFPCKMVAILLHFLFLSIFSWLLVEAIHIFRMMTNLCDINHGPMHCYFSIGFGGPALIVGLSVGVSVDQYGNHFFCWLSVHENVVWSLVGPVCIIVVVTLLVFISALKSSLQCKDSVMDFGNLKTLLWLAVILLPIQGSTWVLAILSVNETHAILHYAFSFFCLLEGIYIFVGYCVINKKVQQQICFMWMRIIKHDKYTEKNGIHSPMQQSAAYHPSSKIYHRSIGISTSSAASRSTSKTCTSHCRAESEPRLSENQPSTSEFDEGMHCKHGKYYEQILQNCDFEQNKGSIKCCLDDILNGNHTVTPYKLSLSAETNDEKSSEGLKFSECTESTSSGPKMGVNMFSYPRSRSPLSKTSLSLKMSHNSKDESLGIEKSSPLSAPVSNVRPEFCTPRMGVSGVEKSIHSARDILAETNSLDSNLHLNQLDFKTGMCSSCRSQSFSRESFSDFSSTDRPQYDVCSYNGDSSENKKHLLKEKDFNHSKKKLYNYRSMENCEKSMDERLINSGVSDKKSNHALKKTISSGQLEWDSSQEPHNDHSKGLVHTSLDQEDQEVSPIYTPTASCGNRASPRLIDDTPSEEDVPINTKYFQNSSNDRSYESSNLLEIVGKHSKTSPPLATAEITDSEIPIPCYFYSQFLFAIRLTSDDYRISSCQKWFLFNVVLALEILQLDTAGCYFDTD</sequence>
<dbReference type="SMART" id="SM00282">
    <property type="entry name" value="LamG"/>
    <property type="match status" value="2"/>
</dbReference>
<comment type="subcellular location">
    <subcellularLocation>
        <location evidence="1">Cell membrane</location>
        <topology evidence="1">Multi-pass membrane protein</topology>
    </subcellularLocation>
</comment>
<feature type="transmembrane region" description="Helical" evidence="19">
    <location>
        <begin position="1314"/>
        <end position="1337"/>
    </location>
</feature>
<keyword evidence="3" id="KW-1003">Cell membrane</keyword>
<dbReference type="CDD" id="cd15441">
    <property type="entry name" value="7tmB2_CELSR_Adhesion_IV"/>
    <property type="match status" value="1"/>
</dbReference>
<dbReference type="PROSITE" id="PS50261">
    <property type="entry name" value="G_PROTEIN_RECEP_F2_4"/>
    <property type="match status" value="1"/>
</dbReference>
<feature type="transmembrane region" description="Helical" evidence="19">
    <location>
        <begin position="1245"/>
        <end position="1266"/>
    </location>
</feature>
<evidence type="ECO:0000313" key="26">
    <source>
        <dbReference type="EMBL" id="GFR02745.1"/>
    </source>
</evidence>
<proteinExistence type="predicted"/>
<dbReference type="FunFam" id="4.10.1240.10:FF:000021">
    <property type="entry name" value="Cadherin EGF LAG seven-pass G-type receptor"/>
    <property type="match status" value="1"/>
</dbReference>
<dbReference type="GO" id="GO:0048468">
    <property type="term" value="P:cell development"/>
    <property type="evidence" value="ECO:0007669"/>
    <property type="project" value="UniProtKB-ARBA"/>
</dbReference>
<evidence type="ECO:0000256" key="11">
    <source>
        <dbReference type="ARBA" id="ARBA00023157"/>
    </source>
</evidence>
<dbReference type="PROSITE" id="PS50227">
    <property type="entry name" value="G_PROTEIN_RECEP_F2_3"/>
    <property type="match status" value="1"/>
</dbReference>
<dbReference type="Pfam" id="PF02793">
    <property type="entry name" value="HRM"/>
    <property type="match status" value="1"/>
</dbReference>
<feature type="domain" description="EGF-like" evidence="21">
    <location>
        <begin position="497"/>
        <end position="533"/>
    </location>
</feature>
<keyword evidence="8 19" id="KW-1133">Transmembrane helix</keyword>
<dbReference type="CDD" id="cd00055">
    <property type="entry name" value="EGF_Lam"/>
    <property type="match status" value="1"/>
</dbReference>
<dbReference type="SMART" id="SM00303">
    <property type="entry name" value="GPS"/>
    <property type="match status" value="1"/>
</dbReference>
<dbReference type="SMART" id="SM00181">
    <property type="entry name" value="EGF"/>
    <property type="match status" value="4"/>
</dbReference>
<feature type="disulfide bond" evidence="16">
    <location>
        <begin position="567"/>
        <end position="576"/>
    </location>
</feature>
<dbReference type="Pfam" id="PF01825">
    <property type="entry name" value="GPS"/>
    <property type="match status" value="1"/>
</dbReference>
<feature type="domain" description="EGF-like" evidence="21">
    <location>
        <begin position="10"/>
        <end position="46"/>
    </location>
</feature>
<dbReference type="InterPro" id="IPR046338">
    <property type="entry name" value="GAIN_dom_sf"/>
</dbReference>
<dbReference type="PROSITE" id="PS50025">
    <property type="entry name" value="LAM_G_DOMAIN"/>
    <property type="match status" value="2"/>
</dbReference>
<reference evidence="26" key="1">
    <citation type="submission" date="2020-07" db="EMBL/GenBank/DDBJ databases">
        <title>Multicomponent nature underlies the extraordinary mechanical properties of spider dragline silk.</title>
        <authorList>
            <person name="Kono N."/>
            <person name="Nakamura H."/>
            <person name="Mori M."/>
            <person name="Yoshida Y."/>
            <person name="Ohtoshi R."/>
            <person name="Malay A.D."/>
            <person name="Moran D.A.P."/>
            <person name="Tomita M."/>
            <person name="Numata K."/>
            <person name="Arakawa K."/>
        </authorList>
    </citation>
    <scope>NUCLEOTIDE SEQUENCE</scope>
</reference>
<evidence type="ECO:0000256" key="16">
    <source>
        <dbReference type="PROSITE-ProRule" id="PRU00076"/>
    </source>
</evidence>
<dbReference type="GO" id="GO:0004930">
    <property type="term" value="F:G protein-coupled receptor activity"/>
    <property type="evidence" value="ECO:0007669"/>
    <property type="project" value="UniProtKB-KW"/>
</dbReference>
<feature type="disulfide bond" evidence="16">
    <location>
        <begin position="523"/>
        <end position="532"/>
    </location>
</feature>
<comment type="caution">
    <text evidence="16">Lacks conserved residue(s) required for the propagation of feature annotation.</text>
</comment>
<evidence type="ECO:0000256" key="3">
    <source>
        <dbReference type="ARBA" id="ARBA00022475"/>
    </source>
</evidence>
<evidence type="ECO:0000256" key="5">
    <source>
        <dbReference type="ARBA" id="ARBA00022692"/>
    </source>
</evidence>
<evidence type="ECO:0000259" key="20">
    <source>
        <dbReference type="PROSITE" id="PS50025"/>
    </source>
</evidence>
<keyword evidence="12" id="KW-0675">Receptor</keyword>
<evidence type="ECO:0000256" key="14">
    <source>
        <dbReference type="ARBA" id="ARBA00023224"/>
    </source>
</evidence>
<keyword evidence="9" id="KW-0297">G-protein coupled receptor</keyword>
<dbReference type="Pfam" id="PF02210">
    <property type="entry name" value="Laminin_G_2"/>
    <property type="match status" value="2"/>
</dbReference>
<feature type="disulfide bond" evidence="17">
    <location>
        <begin position="634"/>
        <end position="646"/>
    </location>
</feature>
<dbReference type="PROSITE" id="PS00022">
    <property type="entry name" value="EGF_1"/>
    <property type="match status" value="3"/>
</dbReference>
<gene>
    <name evidence="26" type="primary">stan</name>
    <name evidence="26" type="ORF">TNCT_285291</name>
</gene>
<evidence type="ECO:0000256" key="19">
    <source>
        <dbReference type="SAM" id="Phobius"/>
    </source>
</evidence>
<dbReference type="InterPro" id="IPR001881">
    <property type="entry name" value="EGF-like_Ca-bd_dom"/>
</dbReference>
<dbReference type="PROSITE" id="PS01186">
    <property type="entry name" value="EGF_2"/>
    <property type="match status" value="2"/>
</dbReference>
<dbReference type="PROSITE" id="PS00010">
    <property type="entry name" value="ASX_HYDROXYL"/>
    <property type="match status" value="2"/>
</dbReference>
<keyword evidence="10 19" id="KW-0472">Membrane</keyword>
<feature type="transmembrane region" description="Helical" evidence="19">
    <location>
        <begin position="1166"/>
        <end position="1184"/>
    </location>
</feature>
<keyword evidence="7" id="KW-0677">Repeat</keyword>
<evidence type="ECO:0000313" key="27">
    <source>
        <dbReference type="Proteomes" id="UP000887116"/>
    </source>
</evidence>
<feature type="disulfide bond" evidence="17">
    <location>
        <begin position="636"/>
        <end position="653"/>
    </location>
</feature>
<feature type="transmembrane region" description="Helical" evidence="19">
    <location>
        <begin position="1099"/>
        <end position="1122"/>
    </location>
</feature>
<dbReference type="Pfam" id="PF00008">
    <property type="entry name" value="EGF"/>
    <property type="match status" value="2"/>
</dbReference>
<dbReference type="GO" id="GO:0007166">
    <property type="term" value="P:cell surface receptor signaling pathway"/>
    <property type="evidence" value="ECO:0007669"/>
    <property type="project" value="InterPro"/>
</dbReference>
<feature type="domain" description="G-protein coupled receptors family 2 profile 1" evidence="24">
    <location>
        <begin position="666"/>
        <end position="739"/>
    </location>
</feature>
<evidence type="ECO:0000256" key="2">
    <source>
        <dbReference type="ARBA" id="ARBA00022473"/>
    </source>
</evidence>
<dbReference type="PROSITE" id="PS50221">
    <property type="entry name" value="GAIN_B"/>
    <property type="match status" value="1"/>
</dbReference>
<dbReference type="PANTHER" id="PTHR12011">
    <property type="entry name" value="ADHESION G-PROTEIN COUPLED RECEPTOR"/>
    <property type="match status" value="1"/>
</dbReference>
<dbReference type="InterPro" id="IPR000152">
    <property type="entry name" value="EGF-type_Asp/Asn_hydroxyl_site"/>
</dbReference>
<dbReference type="Pfam" id="PF00053">
    <property type="entry name" value="EGF_laminin"/>
    <property type="match status" value="1"/>
</dbReference>
<dbReference type="InterPro" id="IPR036445">
    <property type="entry name" value="GPCR_2_extracell_dom_sf"/>
</dbReference>
<comment type="caution">
    <text evidence="26">The sequence shown here is derived from an EMBL/GenBank/DDBJ whole genome shotgun (WGS) entry which is preliminary data.</text>
</comment>